<evidence type="ECO:0000256" key="6">
    <source>
        <dbReference type="ARBA" id="ARBA00022777"/>
    </source>
</evidence>
<evidence type="ECO:0000256" key="5">
    <source>
        <dbReference type="ARBA" id="ARBA00022741"/>
    </source>
</evidence>
<protein>
    <recommendedName>
        <fullName evidence="3 9">Gluconokinase</fullName>
        <ecNumber evidence="3 9">2.7.1.12</ecNumber>
    </recommendedName>
</protein>
<comment type="catalytic activity">
    <reaction evidence="8 9">
        <text>D-gluconate + ATP = 6-phospho-D-gluconate + ADP + H(+)</text>
        <dbReference type="Rhea" id="RHEA:19433"/>
        <dbReference type="ChEBI" id="CHEBI:15378"/>
        <dbReference type="ChEBI" id="CHEBI:18391"/>
        <dbReference type="ChEBI" id="CHEBI:30616"/>
        <dbReference type="ChEBI" id="CHEBI:58759"/>
        <dbReference type="ChEBI" id="CHEBI:456216"/>
        <dbReference type="EC" id="2.7.1.12"/>
    </reaction>
</comment>
<dbReference type="Proteomes" id="UP001500200">
    <property type="component" value="Unassembled WGS sequence"/>
</dbReference>
<evidence type="ECO:0000256" key="8">
    <source>
        <dbReference type="ARBA" id="ARBA00048090"/>
    </source>
</evidence>
<reference evidence="11" key="1">
    <citation type="journal article" date="2019" name="Int. J. Syst. Evol. Microbiol.">
        <title>The Global Catalogue of Microorganisms (GCM) 10K type strain sequencing project: providing services to taxonomists for standard genome sequencing and annotation.</title>
        <authorList>
            <consortium name="The Broad Institute Genomics Platform"/>
            <consortium name="The Broad Institute Genome Sequencing Center for Infectious Disease"/>
            <person name="Wu L."/>
            <person name="Ma J."/>
        </authorList>
    </citation>
    <scope>NUCLEOTIDE SEQUENCE [LARGE SCALE GENOMIC DNA]</scope>
    <source>
        <strain evidence="11">JCM 18514</strain>
    </source>
</reference>
<dbReference type="CDD" id="cd02021">
    <property type="entry name" value="GntK"/>
    <property type="match status" value="1"/>
</dbReference>
<comment type="similarity">
    <text evidence="2 9">Belongs to the gluconokinase GntK/GntV family.</text>
</comment>
<sequence>MAGIRPMVIMGVSGSGKTVLGQSLGKRLGIPFIDADDLHPASNKALMAAGIPLTDADRVPWLNVVAATIAKGVSENQPGVVACSALKRTYRDLLRTLVPDLLLIYIDGAAEVIARRLEDREHEYMPASLLASQIATLEQPEADEAYIRVPAELTVEESADLILGTLHLSLAAPRAD</sequence>
<evidence type="ECO:0000256" key="9">
    <source>
        <dbReference type="RuleBase" id="RU363066"/>
    </source>
</evidence>
<evidence type="ECO:0000256" key="4">
    <source>
        <dbReference type="ARBA" id="ARBA00022679"/>
    </source>
</evidence>
<evidence type="ECO:0000256" key="2">
    <source>
        <dbReference type="ARBA" id="ARBA00008420"/>
    </source>
</evidence>
<comment type="caution">
    <text evidence="10">The sequence shown here is derived from an EMBL/GenBank/DDBJ whole genome shotgun (WGS) entry which is preliminary data.</text>
</comment>
<dbReference type="EMBL" id="BAABKK010000003">
    <property type="protein sequence ID" value="GAA5189620.1"/>
    <property type="molecule type" value="Genomic_DNA"/>
</dbReference>
<evidence type="ECO:0000256" key="7">
    <source>
        <dbReference type="ARBA" id="ARBA00022840"/>
    </source>
</evidence>
<dbReference type="RefSeq" id="WP_345447678.1">
    <property type="nucleotide sequence ID" value="NZ_BAABKK010000003.1"/>
</dbReference>
<evidence type="ECO:0000256" key="1">
    <source>
        <dbReference type="ARBA" id="ARBA00004761"/>
    </source>
</evidence>
<keyword evidence="11" id="KW-1185">Reference proteome</keyword>
<dbReference type="Gene3D" id="3.40.50.300">
    <property type="entry name" value="P-loop containing nucleotide triphosphate hydrolases"/>
    <property type="match status" value="1"/>
</dbReference>
<dbReference type="Pfam" id="PF13671">
    <property type="entry name" value="AAA_33"/>
    <property type="match status" value="1"/>
</dbReference>
<dbReference type="NCBIfam" id="TIGR01313">
    <property type="entry name" value="therm_gnt_kin"/>
    <property type="match status" value="1"/>
</dbReference>
<dbReference type="SUPFAM" id="SSF52540">
    <property type="entry name" value="P-loop containing nucleoside triphosphate hydrolases"/>
    <property type="match status" value="1"/>
</dbReference>
<keyword evidence="6 9" id="KW-0418">Kinase</keyword>
<organism evidence="10 11">
    <name type="scientific">Arthrobacter gyeryongensis</name>
    <dbReference type="NCBI Taxonomy" id="1650592"/>
    <lineage>
        <taxon>Bacteria</taxon>
        <taxon>Bacillati</taxon>
        <taxon>Actinomycetota</taxon>
        <taxon>Actinomycetes</taxon>
        <taxon>Micrococcales</taxon>
        <taxon>Micrococcaceae</taxon>
        <taxon>Arthrobacter</taxon>
    </lineage>
</organism>
<dbReference type="InterPro" id="IPR027417">
    <property type="entry name" value="P-loop_NTPase"/>
</dbReference>
<name>A0ABP9S272_9MICC</name>
<dbReference type="PANTHER" id="PTHR43442:SF3">
    <property type="entry name" value="GLUCONOKINASE-RELATED"/>
    <property type="match status" value="1"/>
</dbReference>
<proteinExistence type="inferred from homology"/>
<dbReference type="PANTHER" id="PTHR43442">
    <property type="entry name" value="GLUCONOKINASE-RELATED"/>
    <property type="match status" value="1"/>
</dbReference>
<keyword evidence="5 9" id="KW-0547">Nucleotide-binding</keyword>
<accession>A0ABP9S272</accession>
<evidence type="ECO:0000256" key="3">
    <source>
        <dbReference type="ARBA" id="ARBA00012054"/>
    </source>
</evidence>
<keyword evidence="4 9" id="KW-0808">Transferase</keyword>
<keyword evidence="7 9" id="KW-0067">ATP-binding</keyword>
<comment type="pathway">
    <text evidence="1">Carbohydrate acid metabolism.</text>
</comment>
<dbReference type="InterPro" id="IPR006001">
    <property type="entry name" value="Therm_gnt_kin"/>
</dbReference>
<evidence type="ECO:0000313" key="10">
    <source>
        <dbReference type="EMBL" id="GAA5189620.1"/>
    </source>
</evidence>
<gene>
    <name evidence="10" type="ORF">GCM10023346_04670</name>
</gene>
<dbReference type="EC" id="2.7.1.12" evidence="3 9"/>
<evidence type="ECO:0000313" key="11">
    <source>
        <dbReference type="Proteomes" id="UP001500200"/>
    </source>
</evidence>